<dbReference type="GO" id="GO:0016020">
    <property type="term" value="C:membrane"/>
    <property type="evidence" value="ECO:0007669"/>
    <property type="project" value="UniProtKB-SubCell"/>
</dbReference>
<feature type="transmembrane region" description="Helical" evidence="5">
    <location>
        <begin position="37"/>
        <end position="60"/>
    </location>
</feature>
<dbReference type="Pfam" id="PF04241">
    <property type="entry name" value="DUF423"/>
    <property type="match status" value="1"/>
</dbReference>
<protein>
    <recommendedName>
        <fullName evidence="8">DUF423-domain-containing protein</fullName>
    </recommendedName>
</protein>
<feature type="transmembrane region" description="Helical" evidence="5">
    <location>
        <begin position="66"/>
        <end position="86"/>
    </location>
</feature>
<evidence type="ECO:0000256" key="1">
    <source>
        <dbReference type="ARBA" id="ARBA00004141"/>
    </source>
</evidence>
<accession>A0A6A6BPG5</accession>
<gene>
    <name evidence="6" type="ORF">K452DRAFT_263398</name>
</gene>
<feature type="transmembrane region" description="Helical" evidence="5">
    <location>
        <begin position="98"/>
        <end position="116"/>
    </location>
</feature>
<dbReference type="Proteomes" id="UP000799438">
    <property type="component" value="Unassembled WGS sequence"/>
</dbReference>
<keyword evidence="3 5" id="KW-1133">Transmembrane helix</keyword>
<keyword evidence="7" id="KW-1185">Reference proteome</keyword>
<evidence type="ECO:0000256" key="2">
    <source>
        <dbReference type="ARBA" id="ARBA00022692"/>
    </source>
</evidence>
<reference evidence="6" key="1">
    <citation type="journal article" date="2020" name="Stud. Mycol.">
        <title>101 Dothideomycetes genomes: a test case for predicting lifestyles and emergence of pathogens.</title>
        <authorList>
            <person name="Haridas S."/>
            <person name="Albert R."/>
            <person name="Binder M."/>
            <person name="Bloem J."/>
            <person name="Labutti K."/>
            <person name="Salamov A."/>
            <person name="Andreopoulos B."/>
            <person name="Baker S."/>
            <person name="Barry K."/>
            <person name="Bills G."/>
            <person name="Bluhm B."/>
            <person name="Cannon C."/>
            <person name="Castanera R."/>
            <person name="Culley D."/>
            <person name="Daum C."/>
            <person name="Ezra D."/>
            <person name="Gonzalez J."/>
            <person name="Henrissat B."/>
            <person name="Kuo A."/>
            <person name="Liang C."/>
            <person name="Lipzen A."/>
            <person name="Lutzoni F."/>
            <person name="Magnuson J."/>
            <person name="Mondo S."/>
            <person name="Nolan M."/>
            <person name="Ohm R."/>
            <person name="Pangilinan J."/>
            <person name="Park H.-J."/>
            <person name="Ramirez L."/>
            <person name="Alfaro M."/>
            <person name="Sun H."/>
            <person name="Tritt A."/>
            <person name="Yoshinaga Y."/>
            <person name="Zwiers L.-H."/>
            <person name="Turgeon B."/>
            <person name="Goodwin S."/>
            <person name="Spatafora J."/>
            <person name="Crous P."/>
            <person name="Grigoriev I."/>
        </authorList>
    </citation>
    <scope>NUCLEOTIDE SEQUENCE</scope>
    <source>
        <strain evidence="6">CBS 121167</strain>
    </source>
</reference>
<organism evidence="6 7">
    <name type="scientific">Aplosporella prunicola CBS 121167</name>
    <dbReference type="NCBI Taxonomy" id="1176127"/>
    <lineage>
        <taxon>Eukaryota</taxon>
        <taxon>Fungi</taxon>
        <taxon>Dikarya</taxon>
        <taxon>Ascomycota</taxon>
        <taxon>Pezizomycotina</taxon>
        <taxon>Dothideomycetes</taxon>
        <taxon>Dothideomycetes incertae sedis</taxon>
        <taxon>Botryosphaeriales</taxon>
        <taxon>Aplosporellaceae</taxon>
        <taxon>Aplosporella</taxon>
    </lineage>
</organism>
<sequence length="127" mass="13378">MPGLFWTIGSLYGASSVMLGAFGAHGLKKHVSDPAKIASWGTAAHYQLIHSSLVLLTAVAVPQNKLAMGLFTAGMTLFSGSIYLLVLDPQRFRPLGPLTPLGGLCLIGGWAALAFGKRPVFPKFPKA</sequence>
<proteinExistence type="predicted"/>
<dbReference type="PANTHER" id="PTHR43461:SF1">
    <property type="entry name" value="TRANSMEMBRANE PROTEIN 256"/>
    <property type="match status" value="1"/>
</dbReference>
<evidence type="ECO:0000313" key="6">
    <source>
        <dbReference type="EMBL" id="KAF2145966.1"/>
    </source>
</evidence>
<evidence type="ECO:0000256" key="4">
    <source>
        <dbReference type="ARBA" id="ARBA00023136"/>
    </source>
</evidence>
<dbReference type="GeneID" id="54296141"/>
<name>A0A6A6BPG5_9PEZI</name>
<dbReference type="AlphaFoldDB" id="A0A6A6BPG5"/>
<comment type="subcellular location">
    <subcellularLocation>
        <location evidence="1">Membrane</location>
        <topology evidence="1">Multi-pass membrane protein</topology>
    </subcellularLocation>
</comment>
<keyword evidence="4 5" id="KW-0472">Membrane</keyword>
<dbReference type="InterPro" id="IPR006696">
    <property type="entry name" value="DUF423"/>
</dbReference>
<evidence type="ECO:0000256" key="3">
    <source>
        <dbReference type="ARBA" id="ARBA00022989"/>
    </source>
</evidence>
<dbReference type="OrthoDB" id="269173at2759"/>
<feature type="transmembrane region" description="Helical" evidence="5">
    <location>
        <begin position="6"/>
        <end position="25"/>
    </location>
</feature>
<dbReference type="PANTHER" id="PTHR43461">
    <property type="entry name" value="TRANSMEMBRANE PROTEIN 256"/>
    <property type="match status" value="1"/>
</dbReference>
<dbReference type="RefSeq" id="XP_033401678.1">
    <property type="nucleotide sequence ID" value="XM_033538645.1"/>
</dbReference>
<dbReference type="EMBL" id="ML995476">
    <property type="protein sequence ID" value="KAF2145966.1"/>
    <property type="molecule type" value="Genomic_DNA"/>
</dbReference>
<evidence type="ECO:0008006" key="8">
    <source>
        <dbReference type="Google" id="ProtNLM"/>
    </source>
</evidence>
<keyword evidence="2 5" id="KW-0812">Transmembrane</keyword>
<evidence type="ECO:0000313" key="7">
    <source>
        <dbReference type="Proteomes" id="UP000799438"/>
    </source>
</evidence>
<evidence type="ECO:0000256" key="5">
    <source>
        <dbReference type="SAM" id="Phobius"/>
    </source>
</evidence>